<reference evidence="9 10" key="1">
    <citation type="submission" date="2018-07" db="EMBL/GenBank/DDBJ databases">
        <title>Dyadobacter roseus sp. nov., isolated from rose rhizosphere soil.</title>
        <authorList>
            <person name="Chen L."/>
        </authorList>
    </citation>
    <scope>NUCLEOTIDE SEQUENCE [LARGE SCALE GENOMIC DNA]</scope>
    <source>
        <strain evidence="9 10">RS19</strain>
    </source>
</reference>
<evidence type="ECO:0000256" key="3">
    <source>
        <dbReference type="ARBA" id="ARBA00022692"/>
    </source>
</evidence>
<feature type="transmembrane region" description="Helical" evidence="6">
    <location>
        <begin position="304"/>
        <end position="323"/>
    </location>
</feature>
<feature type="domain" description="ABC3 transporter permease C-terminal" evidence="7">
    <location>
        <begin position="703"/>
        <end position="815"/>
    </location>
</feature>
<keyword evidence="10" id="KW-1185">Reference proteome</keyword>
<dbReference type="Proteomes" id="UP000256373">
    <property type="component" value="Unassembled WGS sequence"/>
</dbReference>
<feature type="domain" description="MacB-like periplasmic core" evidence="8">
    <location>
        <begin position="20"/>
        <end position="229"/>
    </location>
</feature>
<feature type="transmembrane region" description="Helical" evidence="6">
    <location>
        <begin position="390"/>
        <end position="419"/>
    </location>
</feature>
<organism evidence="9 10">
    <name type="scientific">Dyadobacter luteus</name>
    <dbReference type="NCBI Taxonomy" id="2259619"/>
    <lineage>
        <taxon>Bacteria</taxon>
        <taxon>Pseudomonadati</taxon>
        <taxon>Bacteroidota</taxon>
        <taxon>Cytophagia</taxon>
        <taxon>Cytophagales</taxon>
        <taxon>Spirosomataceae</taxon>
        <taxon>Dyadobacter</taxon>
    </lineage>
</organism>
<evidence type="ECO:0000256" key="5">
    <source>
        <dbReference type="ARBA" id="ARBA00023136"/>
    </source>
</evidence>
<keyword evidence="3 6" id="KW-0812">Transmembrane</keyword>
<feature type="transmembrane region" description="Helical" evidence="6">
    <location>
        <begin position="440"/>
        <end position="465"/>
    </location>
</feature>
<evidence type="ECO:0000259" key="7">
    <source>
        <dbReference type="Pfam" id="PF02687"/>
    </source>
</evidence>
<dbReference type="AlphaFoldDB" id="A0A3D8Y6L4"/>
<gene>
    <name evidence="9" type="ORF">DSL64_22400</name>
</gene>
<evidence type="ECO:0000256" key="6">
    <source>
        <dbReference type="SAM" id="Phobius"/>
    </source>
</evidence>
<keyword evidence="5 6" id="KW-0472">Membrane</keyword>
<keyword evidence="2" id="KW-1003">Cell membrane</keyword>
<dbReference type="InterPro" id="IPR025857">
    <property type="entry name" value="MacB_PCD"/>
</dbReference>
<feature type="domain" description="MacB-like periplasmic core" evidence="8">
    <location>
        <begin position="478"/>
        <end position="658"/>
    </location>
</feature>
<evidence type="ECO:0000256" key="1">
    <source>
        <dbReference type="ARBA" id="ARBA00004651"/>
    </source>
</evidence>
<protein>
    <submittedName>
        <fullName evidence="9">ABC transporter permease</fullName>
    </submittedName>
</protein>
<dbReference type="GO" id="GO:0022857">
    <property type="term" value="F:transmembrane transporter activity"/>
    <property type="evidence" value="ECO:0007669"/>
    <property type="project" value="TreeGrafter"/>
</dbReference>
<comment type="subcellular location">
    <subcellularLocation>
        <location evidence="1">Cell membrane</location>
        <topology evidence="1">Multi-pass membrane protein</topology>
    </subcellularLocation>
</comment>
<feature type="transmembrane region" description="Helical" evidence="6">
    <location>
        <begin position="357"/>
        <end position="378"/>
    </location>
</feature>
<dbReference type="GO" id="GO:0005886">
    <property type="term" value="C:plasma membrane"/>
    <property type="evidence" value="ECO:0007669"/>
    <property type="project" value="UniProtKB-SubCell"/>
</dbReference>
<dbReference type="OrthoDB" id="5933722at2"/>
<feature type="transmembrane region" description="Helical" evidence="6">
    <location>
        <begin position="21"/>
        <end position="42"/>
    </location>
</feature>
<comment type="caution">
    <text evidence="9">The sequence shown here is derived from an EMBL/GenBank/DDBJ whole genome shotgun (WGS) entry which is preliminary data.</text>
</comment>
<dbReference type="EMBL" id="QNUL01000024">
    <property type="protein sequence ID" value="REA57878.1"/>
    <property type="molecule type" value="Genomic_DNA"/>
</dbReference>
<proteinExistence type="predicted"/>
<dbReference type="InterPro" id="IPR050250">
    <property type="entry name" value="Macrolide_Exporter_MacB"/>
</dbReference>
<dbReference type="PANTHER" id="PTHR30572:SF18">
    <property type="entry name" value="ABC-TYPE MACROLIDE FAMILY EXPORT SYSTEM PERMEASE COMPONENT 2"/>
    <property type="match status" value="1"/>
</dbReference>
<evidence type="ECO:0000256" key="4">
    <source>
        <dbReference type="ARBA" id="ARBA00022989"/>
    </source>
</evidence>
<feature type="transmembrane region" description="Helical" evidence="6">
    <location>
        <begin position="752"/>
        <end position="771"/>
    </location>
</feature>
<sequence>MLLNHIKIAFRNFKRQTFFSLINVAGLAVGLMATWLIAVYVYHEYSYDQFLPDTNRICAVAFDIKVGEQEAYTTNTPPPLGPRLVADNPEVEMAARTFNLGTVVVRKQVTGKDPVQFNEQLAIAADTSFLELFGFPMVAGDVKTALDSPESIVITEEMARKYFGNDSPLGQTLSVNDNLFNITGIVRDLPSSSTVQFNFVMPMAHYQVVERFSWSWIWLQVDTWVKLKAPVSEGMISTLEMRFPQMIRTFATPAYARAGQNLEKQLAGGDRLDVKLLPLSGLHLASGNLVSRLDTLGDQGQVKIFIIVGGLILLLACVNFMNLSTARSVKRTQEVGIRRALGSQRGMLIAQFLTESMMFSLFAVLLAGILVVLILPLFNKLSGLELNVSYLFSFPILTIIALLPLFTGLLGGLYPALYLSRFRSADISKMAGAPLVGTHAGVRSGLVVFQFAVSILLMVGSFVVYRQLHYARSYSPGLNRENVLIIDNARHLGNASGKDVYRQQLMQIPGVVSASYTSFLPSQGSFGDFYEPQQGDQQRPVINSIPIGSYLTDEHFIPTLGIRLLKGRGFNAGSKSDSTSIILNETAVKAIGWDNPVGKWLRYPGNENQRFQVIGVMEDFHESSVKAVIEPTAIFHESSQTYQTWGSSMAVRIRPGNEKTVIAKAGELWKNSVPTVPFEHDFLDASFARLYKLEAKMSQILGVFTGLTLFIGCLGLFALAAFTAEQRTKEIGIRKVLGATVPELVLILSKDFLKLVLVAIVVAVPVAWYTVSQWLQNYRYRTSVEWWMFVAVGVAAILIALLTVSYQSIRAALQNPVKSLKSE</sequence>
<keyword evidence="4 6" id="KW-1133">Transmembrane helix</keyword>
<feature type="transmembrane region" description="Helical" evidence="6">
    <location>
        <begin position="786"/>
        <end position="806"/>
    </location>
</feature>
<dbReference type="PANTHER" id="PTHR30572">
    <property type="entry name" value="MEMBRANE COMPONENT OF TRANSPORTER-RELATED"/>
    <property type="match status" value="1"/>
</dbReference>
<evidence type="ECO:0000313" key="10">
    <source>
        <dbReference type="Proteomes" id="UP000256373"/>
    </source>
</evidence>
<dbReference type="RefSeq" id="WP_115833177.1">
    <property type="nucleotide sequence ID" value="NZ_QNUL01000024.1"/>
</dbReference>
<accession>A0A3D8Y6L4</accession>
<feature type="transmembrane region" description="Helical" evidence="6">
    <location>
        <begin position="700"/>
        <end position="724"/>
    </location>
</feature>
<evidence type="ECO:0000313" key="9">
    <source>
        <dbReference type="EMBL" id="REA57878.1"/>
    </source>
</evidence>
<dbReference type="InterPro" id="IPR003838">
    <property type="entry name" value="ABC3_permease_C"/>
</dbReference>
<name>A0A3D8Y6L4_9BACT</name>
<evidence type="ECO:0000256" key="2">
    <source>
        <dbReference type="ARBA" id="ARBA00022475"/>
    </source>
</evidence>
<feature type="domain" description="ABC3 transporter permease C-terminal" evidence="7">
    <location>
        <begin position="306"/>
        <end position="421"/>
    </location>
</feature>
<evidence type="ECO:0000259" key="8">
    <source>
        <dbReference type="Pfam" id="PF12704"/>
    </source>
</evidence>
<dbReference type="Pfam" id="PF12704">
    <property type="entry name" value="MacB_PCD"/>
    <property type="match status" value="2"/>
</dbReference>
<dbReference type="Pfam" id="PF02687">
    <property type="entry name" value="FtsX"/>
    <property type="match status" value="2"/>
</dbReference>